<organism evidence="1 2">
    <name type="scientific">Actinorugispora endophytica</name>
    <dbReference type="NCBI Taxonomy" id="1605990"/>
    <lineage>
        <taxon>Bacteria</taxon>
        <taxon>Bacillati</taxon>
        <taxon>Actinomycetota</taxon>
        <taxon>Actinomycetes</taxon>
        <taxon>Streptosporangiales</taxon>
        <taxon>Nocardiopsidaceae</taxon>
        <taxon>Actinorugispora</taxon>
    </lineage>
</organism>
<sequence length="398" mass="42950">MDRVNVAIVGAGAAGLSLAHRLERGLPGRSVALVDTAEPALRPLERTWCFWEPAAGEWDAAVDRRWHALSVVGPDGTRWRSPTDPLVYKMVRSPVFEALVRSGLDRTRLVVATVLDVVDGRGGAVLRLRGGDGREAGLAADLVFDSRPPRGFPANAVTLRQHFRGWFVRTTEPRFDTSAAVLMDLRVPQPPRGVAFGYVLPFSPHTALVEYTEFTREVLDDAGYEAALRDYTGRVLGLGGLTVSAVEQGVIPMTSARLPVRTGRRVFRIGTAGGATRPSTGYTFTGVQRQTRQIAAALAAGRPPGPSRAHPRRHLFMDAVLLRGLDDGMIDGAEFFASLFSGNPLPRLLRFLDGTTTPLEDLSIGATTPVGAMLSALRSQTLAGTRPRRRAGGLGRFT</sequence>
<reference evidence="1 2" key="1">
    <citation type="submission" date="2019-03" db="EMBL/GenBank/DDBJ databases">
        <title>Genomic Encyclopedia of Type Strains, Phase IV (KMG-IV): sequencing the most valuable type-strain genomes for metagenomic binning, comparative biology and taxonomic classification.</title>
        <authorList>
            <person name="Goeker M."/>
        </authorList>
    </citation>
    <scope>NUCLEOTIDE SEQUENCE [LARGE SCALE GENOMIC DNA]</scope>
    <source>
        <strain evidence="1 2">DSM 46770</strain>
    </source>
</reference>
<dbReference type="Gene3D" id="3.50.50.60">
    <property type="entry name" value="FAD/NAD(P)-binding domain"/>
    <property type="match status" value="1"/>
</dbReference>
<protein>
    <submittedName>
        <fullName evidence="1">Lycopene beta-cyclase</fullName>
    </submittedName>
</protein>
<dbReference type="RefSeq" id="WP_133740060.1">
    <property type="nucleotide sequence ID" value="NZ_SNYN01000001.1"/>
</dbReference>
<proteinExistence type="predicted"/>
<dbReference type="OrthoDB" id="24355at2"/>
<evidence type="ECO:0000313" key="2">
    <source>
        <dbReference type="Proteomes" id="UP000295281"/>
    </source>
</evidence>
<dbReference type="EMBL" id="SNYN01000001">
    <property type="protein sequence ID" value="TDQ55567.1"/>
    <property type="molecule type" value="Genomic_DNA"/>
</dbReference>
<dbReference type="Proteomes" id="UP000295281">
    <property type="component" value="Unassembled WGS sequence"/>
</dbReference>
<accession>A0A4R6VES3</accession>
<dbReference type="InterPro" id="IPR036188">
    <property type="entry name" value="FAD/NAD-bd_sf"/>
</dbReference>
<comment type="caution">
    <text evidence="1">The sequence shown here is derived from an EMBL/GenBank/DDBJ whole genome shotgun (WGS) entry which is preliminary data.</text>
</comment>
<name>A0A4R6VES3_9ACTN</name>
<gene>
    <name evidence="1" type="ORF">EV190_101899</name>
</gene>
<keyword evidence="2" id="KW-1185">Reference proteome</keyword>
<dbReference type="AlphaFoldDB" id="A0A4R6VES3"/>
<evidence type="ECO:0000313" key="1">
    <source>
        <dbReference type="EMBL" id="TDQ55567.1"/>
    </source>
</evidence>
<dbReference type="SUPFAM" id="SSF51905">
    <property type="entry name" value="FAD/NAD(P)-binding domain"/>
    <property type="match status" value="1"/>
</dbReference>
<dbReference type="Pfam" id="PF05834">
    <property type="entry name" value="Lycopene_cycl"/>
    <property type="match status" value="1"/>
</dbReference>